<dbReference type="Proteomes" id="UP000239757">
    <property type="component" value="Unassembled WGS sequence"/>
</dbReference>
<gene>
    <name evidence="2" type="ORF">GOBAR_AA02623</name>
</gene>
<reference evidence="2 3" key="1">
    <citation type="submission" date="2015-01" db="EMBL/GenBank/DDBJ databases">
        <title>Genome of allotetraploid Gossypium barbadense reveals genomic plasticity and fiber elongation in cotton evolution.</title>
        <authorList>
            <person name="Chen X."/>
            <person name="Liu X."/>
            <person name="Zhao B."/>
            <person name="Zheng H."/>
            <person name="Hu Y."/>
            <person name="Lu G."/>
            <person name="Yang C."/>
            <person name="Chen J."/>
            <person name="Shan C."/>
            <person name="Zhang L."/>
            <person name="Zhou Y."/>
            <person name="Wang L."/>
            <person name="Guo W."/>
            <person name="Bai Y."/>
            <person name="Ruan J."/>
            <person name="Shangguan X."/>
            <person name="Mao Y."/>
            <person name="Jiang J."/>
            <person name="Zhu Y."/>
            <person name="Lei J."/>
            <person name="Kang H."/>
            <person name="Chen S."/>
            <person name="He X."/>
            <person name="Wang R."/>
            <person name="Wang Y."/>
            <person name="Chen J."/>
            <person name="Wang L."/>
            <person name="Yu S."/>
            <person name="Wang B."/>
            <person name="Wei J."/>
            <person name="Song S."/>
            <person name="Lu X."/>
            <person name="Gao Z."/>
            <person name="Gu W."/>
            <person name="Deng X."/>
            <person name="Ma D."/>
            <person name="Wang S."/>
            <person name="Liang W."/>
            <person name="Fang L."/>
            <person name="Cai C."/>
            <person name="Zhu X."/>
            <person name="Zhou B."/>
            <person name="Zhang Y."/>
            <person name="Chen Z."/>
            <person name="Xu S."/>
            <person name="Zhu R."/>
            <person name="Wang S."/>
            <person name="Zhang T."/>
            <person name="Zhao G."/>
        </authorList>
    </citation>
    <scope>NUCLEOTIDE SEQUENCE [LARGE SCALE GENOMIC DNA]</scope>
    <source>
        <strain evidence="3">cv. Xinhai21</strain>
        <tissue evidence="2">Leaf</tissue>
    </source>
</reference>
<sequence length="426" mass="46925">MPVELGSSPKISWKDKLLGVNTRASEMIRTDFSGANTNKDLEFLEGDIQRSIVNGIVLAWIRLPGLPGYLYKRKILEEIGGIIGKVVWLDFKTDSRIRGRFARMVVYVNLDNPLIAQVLMNGVEQKVEYEALPIIYFTCGKYGHTKELCASLQQETTSEKTQDGAVQEKQTSGGDGSIYDPWIVVEKKSRHNHRNTDFSRTDSRERIKLGSRFEALTNMRSKQIKGDIGDVGPLQLQATNPNVGGSVGWSLDGPALVIKAASLIPSKVSINPSSSALNQSTSVINTSHIRPSHQNKELGGPSNHSRKFVNLELPSAKNFDLLSNLSPMKISCFNPIFVGQEASKENDAVMWTKSVLLVPEPIEVQDADSPGRLNPNRHTAVSFKEKGPAEGENSRRMHAPISGSTKIRSMGKMLGGKDGVFELQKD</sequence>
<evidence type="ECO:0000313" key="3">
    <source>
        <dbReference type="Proteomes" id="UP000239757"/>
    </source>
</evidence>
<dbReference type="InterPro" id="IPR040256">
    <property type="entry name" value="At4g02000-like"/>
</dbReference>
<dbReference type="PANTHER" id="PTHR31286">
    <property type="entry name" value="GLYCINE-RICH CELL WALL STRUCTURAL PROTEIN 1.8-LIKE"/>
    <property type="match status" value="1"/>
</dbReference>
<feature type="region of interest" description="Disordered" evidence="1">
    <location>
        <begin position="366"/>
        <end position="426"/>
    </location>
</feature>
<organism evidence="2 3">
    <name type="scientific">Gossypium barbadense</name>
    <name type="common">Sea Island cotton</name>
    <name type="synonym">Hibiscus barbadensis</name>
    <dbReference type="NCBI Taxonomy" id="3634"/>
    <lineage>
        <taxon>Eukaryota</taxon>
        <taxon>Viridiplantae</taxon>
        <taxon>Streptophyta</taxon>
        <taxon>Embryophyta</taxon>
        <taxon>Tracheophyta</taxon>
        <taxon>Spermatophyta</taxon>
        <taxon>Magnoliopsida</taxon>
        <taxon>eudicotyledons</taxon>
        <taxon>Gunneridae</taxon>
        <taxon>Pentapetalae</taxon>
        <taxon>rosids</taxon>
        <taxon>malvids</taxon>
        <taxon>Malvales</taxon>
        <taxon>Malvaceae</taxon>
        <taxon>Malvoideae</taxon>
        <taxon>Gossypium</taxon>
    </lineage>
</organism>
<proteinExistence type="predicted"/>
<evidence type="ECO:0000313" key="2">
    <source>
        <dbReference type="EMBL" id="PPS17962.1"/>
    </source>
</evidence>
<accession>A0A2P5YQW7</accession>
<dbReference type="PANTHER" id="PTHR31286:SF173">
    <property type="entry name" value="DUF4283 DOMAIN-CONTAINING PROTEIN"/>
    <property type="match status" value="1"/>
</dbReference>
<dbReference type="AlphaFoldDB" id="A0A2P5YQW7"/>
<dbReference type="OrthoDB" id="1096772at2759"/>
<feature type="compositionally biased region" description="Basic and acidic residues" evidence="1">
    <location>
        <begin position="383"/>
        <end position="395"/>
    </location>
</feature>
<dbReference type="EMBL" id="KZ662882">
    <property type="protein sequence ID" value="PPS17962.1"/>
    <property type="molecule type" value="Genomic_DNA"/>
</dbReference>
<name>A0A2P5YQW7_GOSBA</name>
<evidence type="ECO:0000256" key="1">
    <source>
        <dbReference type="SAM" id="MobiDB-lite"/>
    </source>
</evidence>
<protein>
    <submittedName>
        <fullName evidence="2">Uncharacterized protein</fullName>
    </submittedName>
</protein>